<comment type="subcellular location">
    <subcellularLocation>
        <location evidence="1">Cell membrane</location>
        <topology evidence="1">Multi-pass membrane protein</topology>
    </subcellularLocation>
</comment>
<sequence>MSVEHFRFAVIADLSCRNSYDLLTLCSTNSYFNGSYRWLMFAQHDLDVTVDFMETQNLNIDSSVTIAVTSEKSKIDIFEMYGTVHKRGGRINAMKVAVYSQGIINWECSTKLYSVRSDLKRLRLVSVVATLGTTLNVTLEEHLRSLKPARSYAFDRFTYQIVQLLRQRLNFKVDFLRTRDYALEAIGTNSTSGIIGQLQQNLVDFSIIPMAITAERIGSFDQTVGILDVRIMTVFRHPKDSGVRHIFLKPFENLVWVGIGVIVLVSIFVLAMAFGTKRRCSLDLLQCATAVAGMICQQGSIDKTAFGLSRIATIAVVVFSILIYQFYSCYFIGYFLVLPPKTIRTLEQLITTNIKVSVEDLSYNRDFFKKTKIAIARELYDKKISTNEFGFTNVSMGIAMVKQGGHAFHCDTTYGYRLALETFTEQEICDLQEVYLYPVRSIHINLPKGSPLKEPFRVTLRRLKEIGLMEYYTKKLTTKRPACLKNNSGFLQIYLAEVVDL</sequence>
<dbReference type="OrthoDB" id="413361at2759"/>
<dbReference type="SUPFAM" id="SSF53850">
    <property type="entry name" value="Periplasmic binding protein-like II"/>
    <property type="match status" value="1"/>
</dbReference>
<dbReference type="EMBL" id="DS231862">
    <property type="protein sequence ID" value="EDS39754.1"/>
    <property type="molecule type" value="Genomic_DNA"/>
</dbReference>
<dbReference type="PANTHER" id="PTHR42643">
    <property type="entry name" value="IONOTROPIC RECEPTOR 20A-RELATED"/>
    <property type="match status" value="1"/>
</dbReference>
<keyword evidence="2" id="KW-1003">Cell membrane</keyword>
<dbReference type="InterPro" id="IPR052192">
    <property type="entry name" value="Insect_Ionotropic_Sensory_Rcpt"/>
</dbReference>
<dbReference type="FunCoup" id="B0W957">
    <property type="interactions" value="17"/>
</dbReference>
<dbReference type="Gene3D" id="3.40.190.10">
    <property type="entry name" value="Periplasmic binding protein-like II"/>
    <property type="match status" value="3"/>
</dbReference>
<feature type="domain" description="Ionotropic receptor 75a N-terminal" evidence="9">
    <location>
        <begin position="3"/>
        <end position="126"/>
    </location>
</feature>
<dbReference type="KEGG" id="cqu:CpipJ_CPIJ003573"/>
<name>B0W957_CULQU</name>
<accession>B0W957</accession>
<dbReference type="InterPro" id="IPR057074">
    <property type="entry name" value="IR75A_N"/>
</dbReference>
<evidence type="ECO:0000256" key="2">
    <source>
        <dbReference type="ARBA" id="ARBA00022475"/>
    </source>
</evidence>
<evidence type="ECO:0000256" key="4">
    <source>
        <dbReference type="ARBA" id="ARBA00022989"/>
    </source>
</evidence>
<evidence type="ECO:0000256" key="6">
    <source>
        <dbReference type="ARBA" id="ARBA00023170"/>
    </source>
</evidence>
<keyword evidence="4 8" id="KW-1133">Transmembrane helix</keyword>
<evidence type="ECO:0000256" key="7">
    <source>
        <dbReference type="ARBA" id="ARBA00023180"/>
    </source>
</evidence>
<dbReference type="AlphaFoldDB" id="B0W957"/>
<feature type="transmembrane region" description="Helical" evidence="8">
    <location>
        <begin position="311"/>
        <end position="337"/>
    </location>
</feature>
<protein>
    <submittedName>
        <fullName evidence="10">Ionotropic glutamate receptor-invertebrate</fullName>
    </submittedName>
</protein>
<dbReference type="PANTHER" id="PTHR42643:SF33">
    <property type="entry name" value="GLUTAMATE RECEPTOR 2-LIKE PROTEIN"/>
    <property type="match status" value="1"/>
</dbReference>
<evidence type="ECO:0000259" key="9">
    <source>
        <dbReference type="Pfam" id="PF24576"/>
    </source>
</evidence>
<evidence type="ECO:0000256" key="8">
    <source>
        <dbReference type="SAM" id="Phobius"/>
    </source>
</evidence>
<dbReference type="GO" id="GO:0005886">
    <property type="term" value="C:plasma membrane"/>
    <property type="evidence" value="ECO:0007669"/>
    <property type="project" value="UniProtKB-SubCell"/>
</dbReference>
<evidence type="ECO:0000256" key="5">
    <source>
        <dbReference type="ARBA" id="ARBA00023136"/>
    </source>
</evidence>
<feature type="non-terminal residue" evidence="10">
    <location>
        <position position="501"/>
    </location>
</feature>
<keyword evidence="7" id="KW-0325">Glycoprotein</keyword>
<keyword evidence="5 8" id="KW-0472">Membrane</keyword>
<evidence type="ECO:0000313" key="10">
    <source>
        <dbReference type="EMBL" id="EDS39754.1"/>
    </source>
</evidence>
<dbReference type="VEuPathDB" id="VectorBase:CQUJHB010852"/>
<dbReference type="HOGENOM" id="CLU_015993_3_0_1"/>
<proteinExistence type="predicted"/>
<gene>
    <name evidence="10" type="ORF">CpipJ_CPIJ003573</name>
</gene>
<organism>
    <name type="scientific">Culex quinquefasciatus</name>
    <name type="common">Southern house mosquito</name>
    <name type="synonym">Culex pungens</name>
    <dbReference type="NCBI Taxonomy" id="7176"/>
    <lineage>
        <taxon>Eukaryota</taxon>
        <taxon>Metazoa</taxon>
        <taxon>Ecdysozoa</taxon>
        <taxon>Arthropoda</taxon>
        <taxon>Hexapoda</taxon>
        <taxon>Insecta</taxon>
        <taxon>Pterygota</taxon>
        <taxon>Neoptera</taxon>
        <taxon>Endopterygota</taxon>
        <taxon>Diptera</taxon>
        <taxon>Nematocera</taxon>
        <taxon>Culicoidea</taxon>
        <taxon>Culicidae</taxon>
        <taxon>Culicinae</taxon>
        <taxon>Culicini</taxon>
        <taxon>Culex</taxon>
        <taxon>Culex</taxon>
    </lineage>
</organism>
<evidence type="ECO:0000256" key="1">
    <source>
        <dbReference type="ARBA" id="ARBA00004651"/>
    </source>
</evidence>
<dbReference type="VEuPathDB" id="VectorBase:CPIJ003573"/>
<dbReference type="Pfam" id="PF24576">
    <property type="entry name" value="IR75A_N"/>
    <property type="match status" value="1"/>
</dbReference>
<reference evidence="10" key="1">
    <citation type="submission" date="2007-03" db="EMBL/GenBank/DDBJ databases">
        <title>Annotation of Culex pipiens quinquefasciatus.</title>
        <authorList>
            <consortium name="The Broad Institute Genome Sequencing Platform"/>
            <person name="Atkinson P.W."/>
            <person name="Hemingway J."/>
            <person name="Christensen B.M."/>
            <person name="Higgs S."/>
            <person name="Kodira C."/>
            <person name="Hannick L."/>
            <person name="Megy K."/>
            <person name="O'Leary S."/>
            <person name="Pearson M."/>
            <person name="Haas B.J."/>
            <person name="Mauceli E."/>
            <person name="Wortman J.R."/>
            <person name="Lee N.H."/>
            <person name="Guigo R."/>
            <person name="Stanke M."/>
            <person name="Alvarado L."/>
            <person name="Amedeo P."/>
            <person name="Antoine C.H."/>
            <person name="Arensburger P."/>
            <person name="Bidwell S.L."/>
            <person name="Crawford M."/>
            <person name="Camaro F."/>
            <person name="Devon K."/>
            <person name="Engels R."/>
            <person name="Hammond M."/>
            <person name="Howarth C."/>
            <person name="Koehrsen M."/>
            <person name="Lawson D."/>
            <person name="Montgomery P."/>
            <person name="Nene V."/>
            <person name="Nusbaum C."/>
            <person name="Puiu D."/>
            <person name="Romero-Severson J."/>
            <person name="Severson D.W."/>
            <person name="Shumway M."/>
            <person name="Sisk P."/>
            <person name="Stolte C."/>
            <person name="Zeng Q."/>
            <person name="Eisenstadt E."/>
            <person name="Fraser-Liggett C."/>
            <person name="Strausberg R."/>
            <person name="Galagan J."/>
            <person name="Birren B."/>
            <person name="Collins F.H."/>
        </authorList>
    </citation>
    <scope>NUCLEOTIDE SEQUENCE [LARGE SCALE GENOMIC DNA]</scope>
    <source>
        <strain evidence="10">JHB</strain>
    </source>
</reference>
<evidence type="ECO:0000256" key="3">
    <source>
        <dbReference type="ARBA" id="ARBA00022692"/>
    </source>
</evidence>
<feature type="transmembrane region" description="Helical" evidence="8">
    <location>
        <begin position="254"/>
        <end position="274"/>
    </location>
</feature>
<keyword evidence="3 8" id="KW-0812">Transmembrane</keyword>
<keyword evidence="6 10" id="KW-0675">Receptor</keyword>
<dbReference type="eggNOG" id="KOG1052">
    <property type="taxonomic scope" value="Eukaryota"/>
</dbReference>
<dbReference type="InParanoid" id="B0W957"/>